<organism evidence="15 16">
    <name type="scientific">Hoeflea alexandrii</name>
    <dbReference type="NCBI Taxonomy" id="288436"/>
    <lineage>
        <taxon>Bacteria</taxon>
        <taxon>Pseudomonadati</taxon>
        <taxon>Pseudomonadota</taxon>
        <taxon>Alphaproteobacteria</taxon>
        <taxon>Hyphomicrobiales</taxon>
        <taxon>Rhizobiaceae</taxon>
        <taxon>Hoeflea</taxon>
    </lineage>
</organism>
<keyword evidence="4 12" id="KW-0808">Transferase</keyword>
<evidence type="ECO:0000313" key="16">
    <source>
        <dbReference type="Proteomes" id="UP001320715"/>
    </source>
</evidence>
<protein>
    <recommendedName>
        <fullName evidence="3 12">Pyruvate kinase</fullName>
        <ecNumber evidence="3 12">2.7.1.40</ecNumber>
    </recommendedName>
</protein>
<gene>
    <name evidence="15" type="ORF">GTW23_02445</name>
</gene>
<evidence type="ECO:0000256" key="6">
    <source>
        <dbReference type="ARBA" id="ARBA00022741"/>
    </source>
</evidence>
<evidence type="ECO:0000256" key="4">
    <source>
        <dbReference type="ARBA" id="ARBA00022679"/>
    </source>
</evidence>
<evidence type="ECO:0000256" key="13">
    <source>
        <dbReference type="SAM" id="MobiDB-lite"/>
    </source>
</evidence>
<feature type="domain" description="Pyruvate kinase barrel" evidence="14">
    <location>
        <begin position="147"/>
        <end position="467"/>
    </location>
</feature>
<keyword evidence="9 12" id="KW-0460">Magnesium</keyword>
<evidence type="ECO:0000256" key="10">
    <source>
        <dbReference type="ARBA" id="ARBA00023152"/>
    </source>
</evidence>
<dbReference type="Gene3D" id="2.40.33.10">
    <property type="entry name" value="PK beta-barrel domain-like"/>
    <property type="match status" value="1"/>
</dbReference>
<evidence type="ECO:0000259" key="14">
    <source>
        <dbReference type="Pfam" id="PF00224"/>
    </source>
</evidence>
<name>A0ABT1CLD8_9HYPH</name>
<dbReference type="InterPro" id="IPR011037">
    <property type="entry name" value="Pyrv_Knase-like_insert_dom_sf"/>
</dbReference>
<dbReference type="Proteomes" id="UP001320715">
    <property type="component" value="Unassembled WGS sequence"/>
</dbReference>
<keyword evidence="6" id="KW-0547">Nucleotide-binding</keyword>
<comment type="pathway">
    <text evidence="1 12">Carbohydrate degradation; glycolysis; pyruvate from D-glyceraldehyde 3-phosphate: step 5/5.</text>
</comment>
<proteinExistence type="inferred from homology"/>
<keyword evidence="11 15" id="KW-0670">Pyruvate</keyword>
<evidence type="ECO:0000313" key="15">
    <source>
        <dbReference type="EMBL" id="MCO6407021.1"/>
    </source>
</evidence>
<keyword evidence="7 12" id="KW-0418">Kinase</keyword>
<dbReference type="EMBL" id="JAAAML010000001">
    <property type="protein sequence ID" value="MCO6407021.1"/>
    <property type="molecule type" value="Genomic_DNA"/>
</dbReference>
<dbReference type="InterPro" id="IPR015806">
    <property type="entry name" value="Pyrv_Knase_insert_dom_sf"/>
</dbReference>
<dbReference type="InterPro" id="IPR015813">
    <property type="entry name" value="Pyrv/PenolPyrv_kinase-like_dom"/>
</dbReference>
<evidence type="ECO:0000256" key="5">
    <source>
        <dbReference type="ARBA" id="ARBA00022723"/>
    </source>
</evidence>
<comment type="similarity">
    <text evidence="2 12">Belongs to the pyruvate kinase family.</text>
</comment>
<evidence type="ECO:0000256" key="2">
    <source>
        <dbReference type="ARBA" id="ARBA00008663"/>
    </source>
</evidence>
<dbReference type="PRINTS" id="PR01050">
    <property type="entry name" value="PYRUVTKNASE"/>
</dbReference>
<dbReference type="Gene3D" id="3.20.20.60">
    <property type="entry name" value="Phosphoenolpyruvate-binding domains"/>
    <property type="match status" value="1"/>
</dbReference>
<dbReference type="SUPFAM" id="SSF51621">
    <property type="entry name" value="Phosphoenolpyruvate/pyruvate domain"/>
    <property type="match status" value="1"/>
</dbReference>
<evidence type="ECO:0000256" key="1">
    <source>
        <dbReference type="ARBA" id="ARBA00004997"/>
    </source>
</evidence>
<keyword evidence="16" id="KW-1185">Reference proteome</keyword>
<dbReference type="Pfam" id="PF00224">
    <property type="entry name" value="PK"/>
    <property type="match status" value="1"/>
</dbReference>
<comment type="catalytic activity">
    <reaction evidence="12">
        <text>pyruvate + ATP = phosphoenolpyruvate + ADP + H(+)</text>
        <dbReference type="Rhea" id="RHEA:18157"/>
        <dbReference type="ChEBI" id="CHEBI:15361"/>
        <dbReference type="ChEBI" id="CHEBI:15378"/>
        <dbReference type="ChEBI" id="CHEBI:30616"/>
        <dbReference type="ChEBI" id="CHEBI:58702"/>
        <dbReference type="ChEBI" id="CHEBI:456216"/>
        <dbReference type="EC" id="2.7.1.40"/>
    </reaction>
</comment>
<dbReference type="InterPro" id="IPR001697">
    <property type="entry name" value="Pyr_Knase"/>
</dbReference>
<dbReference type="RefSeq" id="WP_252914489.1">
    <property type="nucleotide sequence ID" value="NZ_JAAAML010000001.1"/>
</dbReference>
<accession>A0ABT1CLD8</accession>
<comment type="caution">
    <text evidence="15">The sequence shown here is derived from an EMBL/GenBank/DDBJ whole genome shotgun (WGS) entry which is preliminary data.</text>
</comment>
<dbReference type="GO" id="GO:0016301">
    <property type="term" value="F:kinase activity"/>
    <property type="evidence" value="ECO:0007669"/>
    <property type="project" value="UniProtKB-KW"/>
</dbReference>
<evidence type="ECO:0000256" key="3">
    <source>
        <dbReference type="ARBA" id="ARBA00012142"/>
    </source>
</evidence>
<feature type="compositionally biased region" description="Polar residues" evidence="13">
    <location>
        <begin position="1"/>
        <end position="12"/>
    </location>
</feature>
<dbReference type="SUPFAM" id="SSF50800">
    <property type="entry name" value="PK beta-barrel domain-like"/>
    <property type="match status" value="1"/>
</dbReference>
<sequence length="509" mass="55125">MTEQASLSQQPGPASGPTAGTSAIKDCRCLLAECIERIETDSTAIFKDWESEIARPVFRPGAENLAFYLAARQYDLTGLQSNLSVLGLSSLGRSESHLRKSLAAVSATLDGLSGLPATWPEPSVLDAGLVQITNDQARFFGDYPGERNTRIMVTVPPQGATDPAFVDQLVEAGASCFRINCAHDGPEVWAAMIANIRAAAAKARRTCPVLMDIAGPKCRIESITPPKAKRLSRGDRFRLLARPPATPGRLPAITITFPEIAARLQPGLQVWIDDGKIGARVVELLEDGAVLEVTVVADKGKKLKLEKGINFPAIDLEIEHLTATDLANLPFVAANADIVGCSFVQRPEDVRGIMAALRQHRGDRPPQPLLLKIETGLAVRNLPRLIVQAGSHHPVAVMIARGDLAMEVGTERLSEAQEEILWLCEAAHIPVVWATQVLETLLKTGAPSRAEVTDAAMGQRAECIMLNKGPYIAETIRFLAGILRRMDRHQFKKTARLSALTSWRGPQPL</sequence>
<feature type="region of interest" description="Disordered" evidence="13">
    <location>
        <begin position="1"/>
        <end position="20"/>
    </location>
</feature>
<keyword evidence="5" id="KW-0479">Metal-binding</keyword>
<dbReference type="EC" id="2.7.1.40" evidence="3 12"/>
<evidence type="ECO:0000256" key="8">
    <source>
        <dbReference type="ARBA" id="ARBA00022840"/>
    </source>
</evidence>
<dbReference type="PANTHER" id="PTHR11817">
    <property type="entry name" value="PYRUVATE KINASE"/>
    <property type="match status" value="1"/>
</dbReference>
<reference evidence="15 16" key="1">
    <citation type="submission" date="2020-01" db="EMBL/GenBank/DDBJ databases">
        <title>Genomes of bacteria type strains.</title>
        <authorList>
            <person name="Chen J."/>
            <person name="Zhu S."/>
            <person name="Yang J."/>
        </authorList>
    </citation>
    <scope>NUCLEOTIDE SEQUENCE [LARGE SCALE GENOMIC DNA]</scope>
    <source>
        <strain evidence="15 16">DSM 16655</strain>
    </source>
</reference>
<evidence type="ECO:0000256" key="12">
    <source>
        <dbReference type="RuleBase" id="RU000504"/>
    </source>
</evidence>
<evidence type="ECO:0000256" key="9">
    <source>
        <dbReference type="ARBA" id="ARBA00022842"/>
    </source>
</evidence>
<dbReference type="InterPro" id="IPR015793">
    <property type="entry name" value="Pyrv_Knase_brl"/>
</dbReference>
<evidence type="ECO:0000256" key="7">
    <source>
        <dbReference type="ARBA" id="ARBA00022777"/>
    </source>
</evidence>
<dbReference type="InterPro" id="IPR040442">
    <property type="entry name" value="Pyrv_kinase-like_dom_sf"/>
</dbReference>
<evidence type="ECO:0000256" key="11">
    <source>
        <dbReference type="ARBA" id="ARBA00023317"/>
    </source>
</evidence>
<keyword evidence="10 12" id="KW-0324">Glycolysis</keyword>
<keyword evidence="8" id="KW-0067">ATP-binding</keyword>